<dbReference type="HOGENOM" id="CLU_069101_2_0_9"/>
<evidence type="ECO:0000256" key="2">
    <source>
        <dbReference type="ARBA" id="ARBA00022448"/>
    </source>
</evidence>
<evidence type="ECO:0000256" key="9">
    <source>
        <dbReference type="SAM" id="Phobius"/>
    </source>
</evidence>
<dbReference type="Proteomes" id="UP000001662">
    <property type="component" value="Chromosome"/>
</dbReference>
<evidence type="ECO:0000313" key="11">
    <source>
        <dbReference type="Proteomes" id="UP000001662"/>
    </source>
</evidence>
<evidence type="ECO:0000256" key="5">
    <source>
        <dbReference type="ARBA" id="ARBA00022683"/>
    </source>
</evidence>
<sequence>MLQAILVGLVAVFMILDSRLLGRMNFEQPLITCTLVGLVMGNVQAGLAVGVTMEMITLGLMNVGASGGMSMGMNLGSIISCAYVIKSGVNVEMALAIATPIAVITEFLLTLWGIIEVFMIHLCDKYVDEGKFAAARRMHIVWGPVGYSLVNFIPAFIAVYAGGDVISRIIEKIPGVILSGFSLGANIMAFYGFALLLSIMVTKKTVVFFLIGFMAVAYSGIGLIAVSIMGALLAVVLYLLKYDHNVQAEVADELD</sequence>
<keyword evidence="7 9" id="KW-1133">Transmembrane helix</keyword>
<evidence type="ECO:0000256" key="7">
    <source>
        <dbReference type="ARBA" id="ARBA00022989"/>
    </source>
</evidence>
<protein>
    <submittedName>
        <fullName evidence="10">Phosphotransferase system PTS sorbose-specific IIC subunit</fullName>
    </submittedName>
</protein>
<evidence type="ECO:0000313" key="10">
    <source>
        <dbReference type="EMBL" id="ADL06683.1"/>
    </source>
</evidence>
<evidence type="ECO:0000256" key="6">
    <source>
        <dbReference type="ARBA" id="ARBA00022692"/>
    </source>
</evidence>
<dbReference type="GO" id="GO:0009401">
    <property type="term" value="P:phosphoenolpyruvate-dependent sugar phosphotransferase system"/>
    <property type="evidence" value="ECO:0007669"/>
    <property type="project" value="UniProtKB-KW"/>
</dbReference>
<keyword evidence="5" id="KW-0598">Phosphotransferase system</keyword>
<dbReference type="PaxDb" id="610130-Closa_4181"/>
<dbReference type="InterPro" id="IPR004700">
    <property type="entry name" value="PTS_IIC_man"/>
</dbReference>
<dbReference type="KEGG" id="csh:Closa_4181"/>
<name>D9R2Q9_LACSW</name>
<keyword evidence="3" id="KW-1003">Cell membrane</keyword>
<dbReference type="OrthoDB" id="9815089at2"/>
<feature type="transmembrane region" description="Helical" evidence="9">
    <location>
        <begin position="140"/>
        <end position="161"/>
    </location>
</feature>
<keyword evidence="2" id="KW-0813">Transport</keyword>
<comment type="subcellular location">
    <subcellularLocation>
        <location evidence="1">Cell membrane</location>
        <topology evidence="1">Multi-pass membrane protein</topology>
    </subcellularLocation>
</comment>
<dbReference type="PANTHER" id="PTHR32502">
    <property type="entry name" value="N-ACETYLGALACTOSAMINE PERMEASE II COMPONENT-RELATED"/>
    <property type="match status" value="1"/>
</dbReference>
<reference evidence="10" key="1">
    <citation type="submission" date="2010-07" db="EMBL/GenBank/DDBJ databases">
        <title>Complete sequence of Clostridium saccharolyticum WM1.</title>
        <authorList>
            <consortium name="US DOE Joint Genome Institute"/>
            <person name="Lucas S."/>
            <person name="Copeland A."/>
            <person name="Lapidus A."/>
            <person name="Cheng J.-F."/>
            <person name="Bruce D."/>
            <person name="Goodwin L."/>
            <person name="Pitluck S."/>
            <person name="Chertkov O."/>
            <person name="Detter J.C."/>
            <person name="Han C."/>
            <person name="Tapia R."/>
            <person name="Land M."/>
            <person name="Hauser L."/>
            <person name="Chang Y.-J."/>
            <person name="Jeffries C."/>
            <person name="Kyrpides N."/>
            <person name="Ivanova N."/>
            <person name="Mikhailova N."/>
            <person name="Mouttaki H."/>
            <person name="Lin L."/>
            <person name="Zhou J."/>
            <person name="Hemme C.L."/>
            <person name="Woyke T."/>
        </authorList>
    </citation>
    <scope>NUCLEOTIDE SEQUENCE [LARGE SCALE GENOMIC DNA]</scope>
    <source>
        <strain evidence="10">WM1</strain>
    </source>
</reference>
<dbReference type="PROSITE" id="PS51106">
    <property type="entry name" value="PTS_EIIC_TYPE_4"/>
    <property type="match status" value="1"/>
</dbReference>
<feature type="transmembrane region" description="Helical" evidence="9">
    <location>
        <begin position="206"/>
        <end position="239"/>
    </location>
</feature>
<gene>
    <name evidence="10" type="ordered locus">Closa_4181</name>
</gene>
<dbReference type="GO" id="GO:0016740">
    <property type="term" value="F:transferase activity"/>
    <property type="evidence" value="ECO:0007669"/>
    <property type="project" value="UniProtKB-KW"/>
</dbReference>
<feature type="transmembrane region" description="Helical" evidence="9">
    <location>
        <begin position="97"/>
        <end position="119"/>
    </location>
</feature>
<proteinExistence type="predicted"/>
<dbReference type="AlphaFoldDB" id="D9R2Q9"/>
<keyword evidence="11" id="KW-1185">Reference proteome</keyword>
<dbReference type="eggNOG" id="COG3715">
    <property type="taxonomic scope" value="Bacteria"/>
</dbReference>
<dbReference type="RefSeq" id="WP_013274735.1">
    <property type="nucleotide sequence ID" value="NC_014376.1"/>
</dbReference>
<keyword evidence="8 9" id="KW-0472">Membrane</keyword>
<dbReference type="PANTHER" id="PTHR32502:SF8">
    <property type="entry name" value="N-ACETYLGALACTOSAMINE PERMEASE IIC COMPONENT 1"/>
    <property type="match status" value="1"/>
</dbReference>
<accession>D9R2Q9</accession>
<dbReference type="InterPro" id="IPR050303">
    <property type="entry name" value="GatZ_KbaZ_carbometab"/>
</dbReference>
<evidence type="ECO:0000256" key="4">
    <source>
        <dbReference type="ARBA" id="ARBA00022597"/>
    </source>
</evidence>
<organism evidence="10 11">
    <name type="scientific">Lacrimispora saccharolytica (strain ATCC 35040 / DSM 2544 / NRCC 2533 / WM1)</name>
    <name type="common">Clostridium saccharolyticum</name>
    <dbReference type="NCBI Taxonomy" id="610130"/>
    <lineage>
        <taxon>Bacteria</taxon>
        <taxon>Bacillati</taxon>
        <taxon>Bacillota</taxon>
        <taxon>Clostridia</taxon>
        <taxon>Lachnospirales</taxon>
        <taxon>Lachnospiraceae</taxon>
        <taxon>Lacrimispora</taxon>
    </lineage>
</organism>
<dbReference type="GO" id="GO:0005886">
    <property type="term" value="C:plasma membrane"/>
    <property type="evidence" value="ECO:0007669"/>
    <property type="project" value="UniProtKB-SubCell"/>
</dbReference>
<keyword evidence="4" id="KW-0762">Sugar transport</keyword>
<dbReference type="Pfam" id="PF03609">
    <property type="entry name" value="EII-Sor"/>
    <property type="match status" value="1"/>
</dbReference>
<evidence type="ECO:0000256" key="1">
    <source>
        <dbReference type="ARBA" id="ARBA00004651"/>
    </source>
</evidence>
<feature type="transmembrane region" description="Helical" evidence="9">
    <location>
        <begin position="173"/>
        <end position="199"/>
    </location>
</feature>
<dbReference type="STRING" id="610130.Closa_4181"/>
<evidence type="ECO:0000256" key="3">
    <source>
        <dbReference type="ARBA" id="ARBA00022475"/>
    </source>
</evidence>
<keyword evidence="6 9" id="KW-0812">Transmembrane</keyword>
<dbReference type="EMBL" id="CP002109">
    <property type="protein sequence ID" value="ADL06683.1"/>
    <property type="molecule type" value="Genomic_DNA"/>
</dbReference>
<feature type="transmembrane region" description="Helical" evidence="9">
    <location>
        <begin position="28"/>
        <end position="51"/>
    </location>
</feature>
<evidence type="ECO:0000256" key="8">
    <source>
        <dbReference type="ARBA" id="ARBA00023136"/>
    </source>
</evidence>